<name>A0A841CP43_9PSEU</name>
<dbReference type="RefSeq" id="WP_184695625.1">
    <property type="nucleotide sequence ID" value="NZ_JACHJN010000010.1"/>
</dbReference>
<dbReference type="SMART" id="SM00421">
    <property type="entry name" value="HTH_LUXR"/>
    <property type="match status" value="1"/>
</dbReference>
<dbReference type="CDD" id="cd06170">
    <property type="entry name" value="LuxR_C_like"/>
    <property type="match status" value="1"/>
</dbReference>
<dbReference type="Gene3D" id="3.40.50.2300">
    <property type="match status" value="1"/>
</dbReference>
<dbReference type="GO" id="GO:0006355">
    <property type="term" value="P:regulation of DNA-templated transcription"/>
    <property type="evidence" value="ECO:0007669"/>
    <property type="project" value="InterPro"/>
</dbReference>
<dbReference type="PROSITE" id="PS50110">
    <property type="entry name" value="RESPONSE_REGULATORY"/>
    <property type="match status" value="1"/>
</dbReference>
<dbReference type="PROSITE" id="PS50043">
    <property type="entry name" value="HTH_LUXR_2"/>
    <property type="match status" value="1"/>
</dbReference>
<dbReference type="InterPro" id="IPR016032">
    <property type="entry name" value="Sig_transdc_resp-reg_C-effctor"/>
</dbReference>
<dbReference type="InterPro" id="IPR000792">
    <property type="entry name" value="Tscrpt_reg_LuxR_C"/>
</dbReference>
<protein>
    <submittedName>
        <fullName evidence="7">DNA-binding NarL/FixJ family response regulator</fullName>
    </submittedName>
</protein>
<dbReference type="InterPro" id="IPR011006">
    <property type="entry name" value="CheY-like_superfamily"/>
</dbReference>
<dbReference type="InterPro" id="IPR001789">
    <property type="entry name" value="Sig_transdc_resp-reg_receiver"/>
</dbReference>
<feature type="domain" description="HTH luxR-type" evidence="5">
    <location>
        <begin position="139"/>
        <end position="204"/>
    </location>
</feature>
<dbReference type="PANTHER" id="PTHR43214:SF24">
    <property type="entry name" value="TRANSCRIPTIONAL REGULATORY PROTEIN NARL-RELATED"/>
    <property type="match status" value="1"/>
</dbReference>
<evidence type="ECO:0000256" key="2">
    <source>
        <dbReference type="ARBA" id="ARBA00023125"/>
    </source>
</evidence>
<dbReference type="InterPro" id="IPR039420">
    <property type="entry name" value="WalR-like"/>
</dbReference>
<reference evidence="7 8" key="1">
    <citation type="submission" date="2020-08" db="EMBL/GenBank/DDBJ databases">
        <title>Genomic Encyclopedia of Type Strains, Phase III (KMG-III): the genomes of soil and plant-associated and newly described type strains.</title>
        <authorList>
            <person name="Whitman W."/>
        </authorList>
    </citation>
    <scope>NUCLEOTIDE SEQUENCE [LARGE SCALE GENOMIC DNA]</scope>
    <source>
        <strain evidence="7 8">CECT 8640</strain>
    </source>
</reference>
<sequence>MISVLVAAPDQVVRAGIAALLGAADGVDVVAEAGSATGAVAGVAAHRPEVAVVDGGFDLRGVSRVADGATRVIALVDDRSDEAVCRALRAGASGVVERAASADALVHAVCTVATGGLLLGEDFVRRLVEAYRPRAQDVLAERLARLTAREAEVLGMVGFGLRNAEIARRLVISESTVKTHLNRAMAKLDVSSRAQVVVVAYECGLVVPGQHFLNEL</sequence>
<evidence type="ECO:0000256" key="3">
    <source>
        <dbReference type="ARBA" id="ARBA00023163"/>
    </source>
</evidence>
<dbReference type="PANTHER" id="PTHR43214">
    <property type="entry name" value="TWO-COMPONENT RESPONSE REGULATOR"/>
    <property type="match status" value="1"/>
</dbReference>
<accession>A0A841CP43</accession>
<proteinExistence type="predicted"/>
<gene>
    <name evidence="7" type="ORF">FHS29_005689</name>
</gene>
<evidence type="ECO:0000256" key="1">
    <source>
        <dbReference type="ARBA" id="ARBA00023015"/>
    </source>
</evidence>
<feature type="modified residue" description="4-aspartylphosphate" evidence="4">
    <location>
        <position position="54"/>
    </location>
</feature>
<keyword evidence="4" id="KW-0597">Phosphoprotein</keyword>
<evidence type="ECO:0000313" key="8">
    <source>
        <dbReference type="Proteomes" id="UP000547510"/>
    </source>
</evidence>
<comment type="caution">
    <text evidence="7">The sequence shown here is derived from an EMBL/GenBank/DDBJ whole genome shotgun (WGS) entry which is preliminary data.</text>
</comment>
<keyword evidence="8" id="KW-1185">Reference proteome</keyword>
<dbReference type="PRINTS" id="PR00038">
    <property type="entry name" value="HTHLUXR"/>
</dbReference>
<dbReference type="SUPFAM" id="SSF52172">
    <property type="entry name" value="CheY-like"/>
    <property type="match status" value="1"/>
</dbReference>
<dbReference type="SUPFAM" id="SSF46894">
    <property type="entry name" value="C-terminal effector domain of the bipartite response regulators"/>
    <property type="match status" value="1"/>
</dbReference>
<dbReference type="Proteomes" id="UP000547510">
    <property type="component" value="Unassembled WGS sequence"/>
</dbReference>
<dbReference type="GO" id="GO:0003677">
    <property type="term" value="F:DNA binding"/>
    <property type="evidence" value="ECO:0007669"/>
    <property type="project" value="UniProtKB-KW"/>
</dbReference>
<dbReference type="AlphaFoldDB" id="A0A841CP43"/>
<dbReference type="PROSITE" id="PS00622">
    <property type="entry name" value="HTH_LUXR_1"/>
    <property type="match status" value="1"/>
</dbReference>
<keyword evidence="1" id="KW-0805">Transcription regulation</keyword>
<dbReference type="GO" id="GO:0000160">
    <property type="term" value="P:phosphorelay signal transduction system"/>
    <property type="evidence" value="ECO:0007669"/>
    <property type="project" value="InterPro"/>
</dbReference>
<evidence type="ECO:0000313" key="7">
    <source>
        <dbReference type="EMBL" id="MBB5959069.1"/>
    </source>
</evidence>
<evidence type="ECO:0000259" key="6">
    <source>
        <dbReference type="PROSITE" id="PS50110"/>
    </source>
</evidence>
<dbReference type="EMBL" id="JACHJN010000010">
    <property type="protein sequence ID" value="MBB5959069.1"/>
    <property type="molecule type" value="Genomic_DNA"/>
</dbReference>
<dbReference type="Pfam" id="PF00196">
    <property type="entry name" value="GerE"/>
    <property type="match status" value="1"/>
</dbReference>
<keyword evidence="2 7" id="KW-0238">DNA-binding</keyword>
<evidence type="ECO:0000256" key="4">
    <source>
        <dbReference type="PROSITE-ProRule" id="PRU00169"/>
    </source>
</evidence>
<organism evidence="7 8">
    <name type="scientific">Saccharothrix tamanrassetensis</name>
    <dbReference type="NCBI Taxonomy" id="1051531"/>
    <lineage>
        <taxon>Bacteria</taxon>
        <taxon>Bacillati</taxon>
        <taxon>Actinomycetota</taxon>
        <taxon>Actinomycetes</taxon>
        <taxon>Pseudonocardiales</taxon>
        <taxon>Pseudonocardiaceae</taxon>
        <taxon>Saccharothrix</taxon>
    </lineage>
</organism>
<feature type="domain" description="Response regulatory" evidence="6">
    <location>
        <begin position="3"/>
        <end position="113"/>
    </location>
</feature>
<keyword evidence="3" id="KW-0804">Transcription</keyword>
<evidence type="ECO:0000259" key="5">
    <source>
        <dbReference type="PROSITE" id="PS50043"/>
    </source>
</evidence>